<accession>A0ABD0XWC9</accession>
<feature type="compositionally biased region" description="Polar residues" evidence="1">
    <location>
        <begin position="151"/>
        <end position="168"/>
    </location>
</feature>
<proteinExistence type="predicted"/>
<reference evidence="2 3" key="1">
    <citation type="submission" date="2024-07" db="EMBL/GenBank/DDBJ databases">
        <title>Chromosome-level genome assembly of the water stick insect Ranatra chinensis (Heteroptera: Nepidae).</title>
        <authorList>
            <person name="Liu X."/>
        </authorList>
    </citation>
    <scope>NUCLEOTIDE SEQUENCE [LARGE SCALE GENOMIC DNA]</scope>
    <source>
        <strain evidence="2">Cailab_2021Rc</strain>
        <tissue evidence="2">Muscle</tissue>
    </source>
</reference>
<dbReference type="AlphaFoldDB" id="A0ABD0XWC9"/>
<keyword evidence="3" id="KW-1185">Reference proteome</keyword>
<dbReference type="Proteomes" id="UP001558652">
    <property type="component" value="Unassembled WGS sequence"/>
</dbReference>
<feature type="region of interest" description="Disordered" evidence="1">
    <location>
        <begin position="142"/>
        <end position="168"/>
    </location>
</feature>
<name>A0ABD0XWC9_9HEMI</name>
<organism evidence="2 3">
    <name type="scientific">Ranatra chinensis</name>
    <dbReference type="NCBI Taxonomy" id="642074"/>
    <lineage>
        <taxon>Eukaryota</taxon>
        <taxon>Metazoa</taxon>
        <taxon>Ecdysozoa</taxon>
        <taxon>Arthropoda</taxon>
        <taxon>Hexapoda</taxon>
        <taxon>Insecta</taxon>
        <taxon>Pterygota</taxon>
        <taxon>Neoptera</taxon>
        <taxon>Paraneoptera</taxon>
        <taxon>Hemiptera</taxon>
        <taxon>Heteroptera</taxon>
        <taxon>Panheteroptera</taxon>
        <taxon>Nepomorpha</taxon>
        <taxon>Nepidae</taxon>
        <taxon>Ranatrinae</taxon>
        <taxon>Ranatra</taxon>
    </lineage>
</organism>
<evidence type="ECO:0000313" key="2">
    <source>
        <dbReference type="EMBL" id="KAL1115576.1"/>
    </source>
</evidence>
<comment type="caution">
    <text evidence="2">The sequence shown here is derived from an EMBL/GenBank/DDBJ whole genome shotgun (WGS) entry which is preliminary data.</text>
</comment>
<evidence type="ECO:0000313" key="3">
    <source>
        <dbReference type="Proteomes" id="UP001558652"/>
    </source>
</evidence>
<evidence type="ECO:0000256" key="1">
    <source>
        <dbReference type="SAM" id="MobiDB-lite"/>
    </source>
</evidence>
<sequence>MERFQSGLDGFVGSGNVKAVMYGLIGNTPGGIANELLPGNIDAHNAESTTSEEMSPAVCATCRPQQLPSTWMHSFSLGTLNTLVEYHLREPLLHCLFHLPIVGDKGTEAARTLARYVPPAVGLVGRRFAETNERHLQLRGRIDDGGARRQVASSTGAQLRNSQRTFHK</sequence>
<dbReference type="EMBL" id="JBFDAA010000019">
    <property type="protein sequence ID" value="KAL1115576.1"/>
    <property type="molecule type" value="Genomic_DNA"/>
</dbReference>
<gene>
    <name evidence="2" type="ORF">AAG570_005866</name>
</gene>
<protein>
    <submittedName>
        <fullName evidence="2">Uncharacterized protein</fullName>
    </submittedName>
</protein>